<dbReference type="OrthoDB" id="6891550at2"/>
<comment type="caution">
    <text evidence="1">The sequence shown here is derived from an EMBL/GenBank/DDBJ whole genome shotgun (WGS) entry which is preliminary data.</text>
</comment>
<proteinExistence type="predicted"/>
<evidence type="ECO:0000313" key="2">
    <source>
        <dbReference type="Proteomes" id="UP000265798"/>
    </source>
</evidence>
<protein>
    <submittedName>
        <fullName evidence="1">Uncharacterized protein</fullName>
    </submittedName>
</protein>
<dbReference type="RefSeq" id="WP_118969598.1">
    <property type="nucleotide sequence ID" value="NZ_QHCT01000004.1"/>
</dbReference>
<accession>A0A396Z8I2</accession>
<dbReference type="Proteomes" id="UP000265798">
    <property type="component" value="Unassembled WGS sequence"/>
</dbReference>
<dbReference type="EMBL" id="QHCT01000004">
    <property type="protein sequence ID" value="RHX89440.1"/>
    <property type="molecule type" value="Genomic_DNA"/>
</dbReference>
<sequence>MNFERNVTRGNIENILLNYKNSIKEIGASIGQKKGLELLTLLKREIINVEPYPTVTLFEAANRIMTDLVILEGIKWIFDNNIFPFEIYTIEYGNENENSHDITANNSTKNLIGEAFNVAPSFFQGKKSSAVDKLKNSTLKSDYKLLLINSDAVTSAYQPKLNEGIFHVFININSGIGKSFPISERQVNLKD</sequence>
<evidence type="ECO:0000313" key="1">
    <source>
        <dbReference type="EMBL" id="RHX89440.1"/>
    </source>
</evidence>
<organism evidence="1 2">
    <name type="scientific">Leptospira stimsonii</name>
    <dbReference type="NCBI Taxonomy" id="2202203"/>
    <lineage>
        <taxon>Bacteria</taxon>
        <taxon>Pseudomonadati</taxon>
        <taxon>Spirochaetota</taxon>
        <taxon>Spirochaetia</taxon>
        <taxon>Leptospirales</taxon>
        <taxon>Leptospiraceae</taxon>
        <taxon>Leptospira</taxon>
    </lineage>
</organism>
<dbReference type="AlphaFoldDB" id="A0A396Z8I2"/>
<gene>
    <name evidence="1" type="ORF">DLM75_16595</name>
</gene>
<reference evidence="2" key="1">
    <citation type="submission" date="2018-05" db="EMBL/GenBank/DDBJ databases">
        <title>Leptospira yasudae sp. nov. and Leptospira stimsonii sp. nov., two pathogenic species of the genus Leptospira isolated from environmental sources.</title>
        <authorList>
            <person name="Casanovas-Massana A."/>
            <person name="Hamond C."/>
            <person name="Santos L.A."/>
            <person name="Hacker K.P."/>
            <person name="Balassiano I."/>
            <person name="Medeiros M.A."/>
            <person name="Reis M.G."/>
            <person name="Ko A.I."/>
            <person name="Wunder E.A."/>
        </authorList>
    </citation>
    <scope>NUCLEOTIDE SEQUENCE [LARGE SCALE GENOMIC DNA]</scope>
    <source>
        <strain evidence="2">Yale</strain>
    </source>
</reference>
<name>A0A396Z8I2_9LEPT</name>